<dbReference type="RefSeq" id="WP_260572385.1">
    <property type="nucleotide sequence ID" value="NZ_CP104205.1"/>
</dbReference>
<gene>
    <name evidence="1" type="ORF">NYZ99_16680</name>
</gene>
<organism evidence="1 2">
    <name type="scientific">Maribacter litopenaei</name>
    <dbReference type="NCBI Taxonomy" id="2976127"/>
    <lineage>
        <taxon>Bacteria</taxon>
        <taxon>Pseudomonadati</taxon>
        <taxon>Bacteroidota</taxon>
        <taxon>Flavobacteriia</taxon>
        <taxon>Flavobacteriales</taxon>
        <taxon>Flavobacteriaceae</taxon>
        <taxon>Maribacter</taxon>
    </lineage>
</organism>
<sequence length="140" mass="16341">MDKRKIFWNPRRYIAAEVAPSYALTKNTGVGLYYLHGRGFDEGVKLSHFFTLNSYFNNLYITNQLYFNVSPQAYYLRLDGDEGYYAVGFITLAKKDFPVTVSAIFNKALKTEIAPEDDFLWNISLDYRFGGNYRKRKNIK</sequence>
<name>A0ABY5Y987_9FLAO</name>
<evidence type="ECO:0000313" key="1">
    <source>
        <dbReference type="EMBL" id="UWX54526.1"/>
    </source>
</evidence>
<dbReference type="Proteomes" id="UP001059209">
    <property type="component" value="Chromosome"/>
</dbReference>
<dbReference type="EMBL" id="CP104205">
    <property type="protein sequence ID" value="UWX54526.1"/>
    <property type="molecule type" value="Genomic_DNA"/>
</dbReference>
<keyword evidence="2" id="KW-1185">Reference proteome</keyword>
<evidence type="ECO:0000313" key="2">
    <source>
        <dbReference type="Proteomes" id="UP001059209"/>
    </source>
</evidence>
<reference evidence="1" key="1">
    <citation type="submission" date="2022-09" db="EMBL/GenBank/DDBJ databases">
        <title>Maribacter litopenaei sp. nov., isolated from the intestinal tract of the Pacific White Shrimp, Litopenaeus vannamei.</title>
        <authorList>
            <person name="Kim S.Y."/>
            <person name="Hwang C.Y."/>
        </authorList>
    </citation>
    <scope>NUCLEOTIDE SEQUENCE</scope>
    <source>
        <strain evidence="1">HL-LV01</strain>
    </source>
</reference>
<protein>
    <submittedName>
        <fullName evidence="1">Uncharacterized protein</fullName>
    </submittedName>
</protein>
<accession>A0ABY5Y987</accession>
<proteinExistence type="predicted"/>